<dbReference type="Gene3D" id="3.40.33.10">
    <property type="entry name" value="CAP"/>
    <property type="match status" value="1"/>
</dbReference>
<feature type="signal peptide" evidence="3">
    <location>
        <begin position="1"/>
        <end position="27"/>
    </location>
</feature>
<dbReference type="SUPFAM" id="SSF103647">
    <property type="entry name" value="TSP type-3 repeat"/>
    <property type="match status" value="1"/>
</dbReference>
<feature type="compositionally biased region" description="Basic and acidic residues" evidence="2">
    <location>
        <begin position="228"/>
        <end position="245"/>
    </location>
</feature>
<evidence type="ECO:0000256" key="1">
    <source>
        <dbReference type="ARBA" id="ARBA00022729"/>
    </source>
</evidence>
<dbReference type="GO" id="GO:0005509">
    <property type="term" value="F:calcium ion binding"/>
    <property type="evidence" value="ECO:0007669"/>
    <property type="project" value="InterPro"/>
</dbReference>
<dbReference type="Proteomes" id="UP000323708">
    <property type="component" value="Unassembled WGS sequence"/>
</dbReference>
<dbReference type="RefSeq" id="WP_149611248.1">
    <property type="nucleotide sequence ID" value="NZ_VTUX01000004.1"/>
</dbReference>
<dbReference type="Pfam" id="PF00188">
    <property type="entry name" value="CAP"/>
    <property type="match status" value="1"/>
</dbReference>
<dbReference type="PANTHER" id="PTHR31157:SF1">
    <property type="entry name" value="SCP DOMAIN-CONTAINING PROTEIN"/>
    <property type="match status" value="1"/>
</dbReference>
<evidence type="ECO:0000313" key="5">
    <source>
        <dbReference type="EMBL" id="KAA1191813.1"/>
    </source>
</evidence>
<dbReference type="InterPro" id="IPR017897">
    <property type="entry name" value="Thrombospondin_3_rpt"/>
</dbReference>
<evidence type="ECO:0000256" key="3">
    <source>
        <dbReference type="SAM" id="SignalP"/>
    </source>
</evidence>
<evidence type="ECO:0000256" key="2">
    <source>
        <dbReference type="SAM" id="MobiDB-lite"/>
    </source>
</evidence>
<dbReference type="InterPro" id="IPR028974">
    <property type="entry name" value="TSP_type-3_rpt"/>
</dbReference>
<feature type="region of interest" description="Disordered" evidence="2">
    <location>
        <begin position="320"/>
        <end position="339"/>
    </location>
</feature>
<dbReference type="PROSITE" id="PS51257">
    <property type="entry name" value="PROKAR_LIPOPROTEIN"/>
    <property type="match status" value="1"/>
</dbReference>
<name>A0A5B0WXT2_9GAMM</name>
<dbReference type="CDD" id="cd05379">
    <property type="entry name" value="CAP_bacterial"/>
    <property type="match status" value="1"/>
</dbReference>
<keyword evidence="1 3" id="KW-0732">Signal</keyword>
<protein>
    <recommendedName>
        <fullName evidence="4">SCP domain-containing protein</fullName>
    </recommendedName>
</protein>
<evidence type="ECO:0000259" key="4">
    <source>
        <dbReference type="Pfam" id="PF00188"/>
    </source>
</evidence>
<dbReference type="Pfam" id="PF02412">
    <property type="entry name" value="TSP_3"/>
    <property type="match status" value="1"/>
</dbReference>
<feature type="region of interest" description="Disordered" evidence="2">
    <location>
        <begin position="226"/>
        <end position="264"/>
    </location>
</feature>
<feature type="compositionally biased region" description="Polar residues" evidence="2">
    <location>
        <begin position="394"/>
        <end position="403"/>
    </location>
</feature>
<organism evidence="5 6">
    <name type="scientific">Pseudohalioglobus sediminis</name>
    <dbReference type="NCBI Taxonomy" id="2606449"/>
    <lineage>
        <taxon>Bacteria</taxon>
        <taxon>Pseudomonadati</taxon>
        <taxon>Pseudomonadota</taxon>
        <taxon>Gammaproteobacteria</taxon>
        <taxon>Cellvibrionales</taxon>
        <taxon>Halieaceae</taxon>
        <taxon>Pseudohalioglobus</taxon>
    </lineage>
</organism>
<dbReference type="PROSITE" id="PS51234">
    <property type="entry name" value="TSP3"/>
    <property type="match status" value="1"/>
</dbReference>
<dbReference type="SUPFAM" id="SSF55797">
    <property type="entry name" value="PR-1-like"/>
    <property type="match status" value="1"/>
</dbReference>
<reference evidence="5 6" key="1">
    <citation type="submission" date="2019-09" db="EMBL/GenBank/DDBJ databases">
        <authorList>
            <person name="Chen X.-Y."/>
        </authorList>
    </citation>
    <scope>NUCLEOTIDE SEQUENCE [LARGE SCALE GENOMIC DNA]</scope>
    <source>
        <strain evidence="5 6">NY5</strain>
    </source>
</reference>
<dbReference type="EMBL" id="VTUX01000004">
    <property type="protein sequence ID" value="KAA1191813.1"/>
    <property type="molecule type" value="Genomic_DNA"/>
</dbReference>
<dbReference type="InterPro" id="IPR003367">
    <property type="entry name" value="Thrombospondin_3-like_rpt"/>
</dbReference>
<dbReference type="InterPro" id="IPR035940">
    <property type="entry name" value="CAP_sf"/>
</dbReference>
<dbReference type="GO" id="GO:0007155">
    <property type="term" value="P:cell adhesion"/>
    <property type="evidence" value="ECO:0007669"/>
    <property type="project" value="InterPro"/>
</dbReference>
<feature type="domain" description="SCP" evidence="4">
    <location>
        <begin position="438"/>
        <end position="566"/>
    </location>
</feature>
<keyword evidence="6" id="KW-1185">Reference proteome</keyword>
<feature type="compositionally biased region" description="Basic and acidic residues" evidence="2">
    <location>
        <begin position="320"/>
        <end position="329"/>
    </location>
</feature>
<dbReference type="Gene3D" id="4.10.1080.10">
    <property type="entry name" value="TSP type-3 repeat"/>
    <property type="match status" value="1"/>
</dbReference>
<feature type="compositionally biased region" description="Polar residues" evidence="2">
    <location>
        <begin position="348"/>
        <end position="366"/>
    </location>
</feature>
<evidence type="ECO:0000313" key="6">
    <source>
        <dbReference type="Proteomes" id="UP000323708"/>
    </source>
</evidence>
<sequence>MSWNKSSSHRWTFTRAALGCLSFTLLASCRLVVTTDSTGHIESASGQYDCAQASCAYSIDEEVSETFTAVPADSFRFVRWEGLCMLAPTAVCEARMFPLPEQLSHHDGDIGLSAVFEPVSTVRTWYRDRDGDNYGAANQRRTSADQPRGFVINKQDCDDYDADIRPFAKEREDGKDNNCNGMIDEGFVDIRFFADRDGDGFGDPDSSRLEKRKPKGYVTNQLDCNDGSARDFPDANELADGRDNDCDGDVDEGGSTWYRDVDGDGFGLTTDSTRSLQAPDGYAATDGDCDDNNAAINPDAEETFDSVDNDCDGSVDEGFTEREYFRDTDNDGYGDASDSVFDVVQPQGYATRSGDNCPSGYNPTQSDADGDGLGDACDGFTDSDEDGIEDSSDNCPSAANQGQEDGDNDGLGDACDPVDNTPSPPPACMSSPDAQAMLDAVNAFRSQSRTCGARGTFPAVGALSWNCQLETAAFNHSRDMANNNFFSHTGSDGSSAGDRATRAGYSWWTWGENIAAGYPSVSTVMQGWIDSDGHCANMMNANFSNLGAARFVDSGSTYGTYWTQVFGSSR</sequence>
<accession>A0A5B0WXT2</accession>
<feature type="region of interest" description="Disordered" evidence="2">
    <location>
        <begin position="348"/>
        <end position="432"/>
    </location>
</feature>
<comment type="caution">
    <text evidence="5">The sequence shown here is derived from an EMBL/GenBank/DDBJ whole genome shotgun (WGS) entry which is preliminary data.</text>
</comment>
<feature type="chain" id="PRO_5023064427" description="SCP domain-containing protein" evidence="3">
    <location>
        <begin position="28"/>
        <end position="570"/>
    </location>
</feature>
<proteinExistence type="predicted"/>
<dbReference type="PANTHER" id="PTHR31157">
    <property type="entry name" value="SCP DOMAIN-CONTAINING PROTEIN"/>
    <property type="match status" value="1"/>
</dbReference>
<dbReference type="AlphaFoldDB" id="A0A5B0WXT2"/>
<gene>
    <name evidence="5" type="ORF">F0M18_09765</name>
</gene>
<dbReference type="InterPro" id="IPR014044">
    <property type="entry name" value="CAP_dom"/>
</dbReference>
<dbReference type="InterPro" id="IPR021655">
    <property type="entry name" value="Put_metal-bd"/>
</dbReference>
<dbReference type="Pfam" id="PF11617">
    <property type="entry name" value="Cu-binding_MopE"/>
    <property type="match status" value="3"/>
</dbReference>
<feature type="compositionally biased region" description="Acidic residues" evidence="2">
    <location>
        <begin position="381"/>
        <end position="392"/>
    </location>
</feature>